<dbReference type="GO" id="GO:0008977">
    <property type="term" value="F:prephenate dehydrogenase (NAD+) activity"/>
    <property type="evidence" value="ECO:0007669"/>
    <property type="project" value="InterPro"/>
</dbReference>
<evidence type="ECO:0000256" key="3">
    <source>
        <dbReference type="ARBA" id="ARBA00029440"/>
    </source>
</evidence>
<dbReference type="EMBL" id="DXES01000039">
    <property type="protein sequence ID" value="HIX64992.1"/>
    <property type="molecule type" value="Genomic_DNA"/>
</dbReference>
<accession>A0A9D2B7D8</accession>
<dbReference type="InterPro" id="IPR046825">
    <property type="entry name" value="PDH_C"/>
</dbReference>
<evidence type="ECO:0000313" key="6">
    <source>
        <dbReference type="Proteomes" id="UP000886800"/>
    </source>
</evidence>
<dbReference type="InterPro" id="IPR036291">
    <property type="entry name" value="NAD(P)-bd_dom_sf"/>
</dbReference>
<dbReference type="SUPFAM" id="SSF48179">
    <property type="entry name" value="6-phosphogluconate dehydrogenase C-terminal domain-like"/>
    <property type="match status" value="1"/>
</dbReference>
<name>A0A9D2B7D8_9FIRM</name>
<keyword evidence="2" id="KW-0560">Oxidoreductase</keyword>
<proteinExistence type="inferred from homology"/>
<evidence type="ECO:0000313" key="5">
    <source>
        <dbReference type="EMBL" id="HIX64992.1"/>
    </source>
</evidence>
<protein>
    <submittedName>
        <fullName evidence="5">Prephenate dehydrogenase</fullName>
    </submittedName>
</protein>
<evidence type="ECO:0000256" key="1">
    <source>
        <dbReference type="ARBA" id="ARBA00007964"/>
    </source>
</evidence>
<dbReference type="PANTHER" id="PTHR21363">
    <property type="entry name" value="PREPHENATE DEHYDROGENASE"/>
    <property type="match status" value="1"/>
</dbReference>
<dbReference type="GO" id="GO:0006571">
    <property type="term" value="P:tyrosine biosynthetic process"/>
    <property type="evidence" value="ECO:0007669"/>
    <property type="project" value="InterPro"/>
</dbReference>
<dbReference type="Proteomes" id="UP000886800">
    <property type="component" value="Unassembled WGS sequence"/>
</dbReference>
<dbReference type="Pfam" id="PF20463">
    <property type="entry name" value="PDH_C"/>
    <property type="match status" value="1"/>
</dbReference>
<organism evidence="5 6">
    <name type="scientific">Candidatus Anaerotruncus excrementipullorum</name>
    <dbReference type="NCBI Taxonomy" id="2838465"/>
    <lineage>
        <taxon>Bacteria</taxon>
        <taxon>Bacillati</taxon>
        <taxon>Bacillota</taxon>
        <taxon>Clostridia</taxon>
        <taxon>Eubacteriales</taxon>
        <taxon>Oscillospiraceae</taxon>
        <taxon>Anaerotruncus</taxon>
    </lineage>
</organism>
<reference evidence="5" key="2">
    <citation type="submission" date="2021-04" db="EMBL/GenBank/DDBJ databases">
        <authorList>
            <person name="Gilroy R."/>
        </authorList>
    </citation>
    <scope>NUCLEOTIDE SEQUENCE</scope>
    <source>
        <strain evidence="5">CHK188-5543</strain>
    </source>
</reference>
<dbReference type="InterPro" id="IPR050812">
    <property type="entry name" value="Preph/Arog_dehydrog"/>
</dbReference>
<evidence type="ECO:0000259" key="4">
    <source>
        <dbReference type="PROSITE" id="PS51176"/>
    </source>
</evidence>
<dbReference type="Gene3D" id="3.40.50.720">
    <property type="entry name" value="NAD(P)-binding Rossmann-like Domain"/>
    <property type="match status" value="1"/>
</dbReference>
<dbReference type="GO" id="GO:0004665">
    <property type="term" value="F:prephenate dehydrogenase (NADP+) activity"/>
    <property type="evidence" value="ECO:0007669"/>
    <property type="project" value="InterPro"/>
</dbReference>
<gene>
    <name evidence="5" type="ORF">H9736_01950</name>
</gene>
<dbReference type="PANTHER" id="PTHR21363:SF0">
    <property type="entry name" value="PREPHENATE DEHYDROGENASE [NADP(+)]"/>
    <property type="match status" value="1"/>
</dbReference>
<dbReference type="InterPro" id="IPR008927">
    <property type="entry name" value="6-PGluconate_DH-like_C_sf"/>
</dbReference>
<dbReference type="GO" id="GO:0070403">
    <property type="term" value="F:NAD+ binding"/>
    <property type="evidence" value="ECO:0007669"/>
    <property type="project" value="InterPro"/>
</dbReference>
<sequence length="276" mass="30514">MTVGVAGLGLIGGSLAKALKQFTSNWVLGYDTDPTTRRMALAEHAVDEMPEDSALGRCDLVFLALCPRQAVAFLQERVQYLRPGTVVMDLCGVKRYPFRHLGELCHSHNLCYVGGHPMAGKECWGYENADPELFRGASMIVTPGPQTPPTVLQWLEALFLQLGFGRVTPSDPEEHDRIIAFTSQLAHVVSSAYVKSPQALRQMGFSAGSFKDLTRVARLNPAMWTELFLENADDLTQEIDTIIAHLQEYREAIAAGDAQRLAKLLEDGRQRKEATL</sequence>
<comment type="similarity">
    <text evidence="1">Belongs to the prephenate/arogenate dehydrogenase family.</text>
</comment>
<dbReference type="Pfam" id="PF02153">
    <property type="entry name" value="PDH_N"/>
    <property type="match status" value="1"/>
</dbReference>
<dbReference type="SUPFAM" id="SSF51735">
    <property type="entry name" value="NAD(P)-binding Rossmann-fold domains"/>
    <property type="match status" value="1"/>
</dbReference>
<dbReference type="InterPro" id="IPR046826">
    <property type="entry name" value="PDH_N"/>
</dbReference>
<comment type="pathway">
    <text evidence="3">Amino-acid biosynthesis.</text>
</comment>
<dbReference type="AlphaFoldDB" id="A0A9D2B7D8"/>
<dbReference type="InterPro" id="IPR003099">
    <property type="entry name" value="Prephen_DH"/>
</dbReference>
<reference evidence="5" key="1">
    <citation type="journal article" date="2021" name="PeerJ">
        <title>Extensive microbial diversity within the chicken gut microbiome revealed by metagenomics and culture.</title>
        <authorList>
            <person name="Gilroy R."/>
            <person name="Ravi A."/>
            <person name="Getino M."/>
            <person name="Pursley I."/>
            <person name="Horton D.L."/>
            <person name="Alikhan N.F."/>
            <person name="Baker D."/>
            <person name="Gharbi K."/>
            <person name="Hall N."/>
            <person name="Watson M."/>
            <person name="Adriaenssens E.M."/>
            <person name="Foster-Nyarko E."/>
            <person name="Jarju S."/>
            <person name="Secka A."/>
            <person name="Antonio M."/>
            <person name="Oren A."/>
            <person name="Chaudhuri R.R."/>
            <person name="La Ragione R."/>
            <person name="Hildebrand F."/>
            <person name="Pallen M.J."/>
        </authorList>
    </citation>
    <scope>NUCLEOTIDE SEQUENCE</scope>
    <source>
        <strain evidence="5">CHK188-5543</strain>
    </source>
</reference>
<dbReference type="PROSITE" id="PS51176">
    <property type="entry name" value="PDH_ADH"/>
    <property type="match status" value="1"/>
</dbReference>
<feature type="domain" description="Prephenate/arogenate dehydrogenase" evidence="4">
    <location>
        <begin position="1"/>
        <end position="276"/>
    </location>
</feature>
<dbReference type="Gene3D" id="1.10.3660.10">
    <property type="entry name" value="6-phosphogluconate dehydrogenase C-terminal like domain"/>
    <property type="match status" value="1"/>
</dbReference>
<comment type="caution">
    <text evidence="5">The sequence shown here is derived from an EMBL/GenBank/DDBJ whole genome shotgun (WGS) entry which is preliminary data.</text>
</comment>
<evidence type="ECO:0000256" key="2">
    <source>
        <dbReference type="ARBA" id="ARBA00023002"/>
    </source>
</evidence>